<dbReference type="GeneID" id="63805034"/>
<dbReference type="AlphaFoldDB" id="A0A1Y1W200"/>
<dbReference type="EMBL" id="MCFD01000013">
    <property type="protein sequence ID" value="ORX67266.1"/>
    <property type="molecule type" value="Genomic_DNA"/>
</dbReference>
<comment type="caution">
    <text evidence="1">The sequence shown here is derived from an EMBL/GenBank/DDBJ whole genome shotgun (WGS) entry which is preliminary data.</text>
</comment>
<name>A0A1Y1W200_9FUNG</name>
<protein>
    <submittedName>
        <fullName evidence="1">Uncharacterized protein</fullName>
    </submittedName>
</protein>
<gene>
    <name evidence="1" type="ORF">DL89DRAFT_269696</name>
</gene>
<evidence type="ECO:0000313" key="2">
    <source>
        <dbReference type="Proteomes" id="UP000193922"/>
    </source>
</evidence>
<proteinExistence type="predicted"/>
<evidence type="ECO:0000313" key="1">
    <source>
        <dbReference type="EMBL" id="ORX67266.1"/>
    </source>
</evidence>
<sequence>LLRPIHRFSNIAHVVKWPITQVCQAWREVGIGIVYREVAFSSRDSLTLELAAVAGAINRVRRISLWLDTDSVLCGSAIARLTSPPLDRSAFKFATTLVVHLMGFAIGLRRMFPTAAHLRLDHQWQTRSERWPLYAEDLVRGLYLQHIDARKGHVSSQLLEVIRRHAATLQTLDTSFLLPMMLSDLVQDADGNPISYPQMHSLGLYCTDFTRNQNTWLFTSPGWERTLHDLAMHIDDKTIDTFKRCGNQVLQLLVALCKTHLISFDERFRLSFSIAQRYLGDFSQTLCMLRMPGLECELEQLIALIGSAVFESESDHEHNRCTDIVQNNQRSYNNAGLLIASRPVISQTLHTAEVSLEPGLAAIIAILCPSARHIGRLLAIPGAYIIRIDADF</sequence>
<keyword evidence="2" id="KW-1185">Reference proteome</keyword>
<dbReference type="Proteomes" id="UP000193922">
    <property type="component" value="Unassembled WGS sequence"/>
</dbReference>
<accession>A0A1Y1W200</accession>
<dbReference type="OrthoDB" id="5548663at2759"/>
<reference evidence="1 2" key="1">
    <citation type="submission" date="2016-07" db="EMBL/GenBank/DDBJ databases">
        <title>Pervasive Adenine N6-methylation of Active Genes in Fungi.</title>
        <authorList>
            <consortium name="DOE Joint Genome Institute"/>
            <person name="Mondo S.J."/>
            <person name="Dannebaum R.O."/>
            <person name="Kuo R.C."/>
            <person name="Labutti K."/>
            <person name="Haridas S."/>
            <person name="Kuo A."/>
            <person name="Salamov A."/>
            <person name="Ahrendt S.R."/>
            <person name="Lipzen A."/>
            <person name="Sullivan W."/>
            <person name="Andreopoulos W.B."/>
            <person name="Clum A."/>
            <person name="Lindquist E."/>
            <person name="Daum C."/>
            <person name="Ramamoorthy G.K."/>
            <person name="Gryganskyi A."/>
            <person name="Culley D."/>
            <person name="Magnuson J.K."/>
            <person name="James T.Y."/>
            <person name="O'Malley M.A."/>
            <person name="Stajich J.E."/>
            <person name="Spatafora J.W."/>
            <person name="Visel A."/>
            <person name="Grigoriev I.V."/>
        </authorList>
    </citation>
    <scope>NUCLEOTIDE SEQUENCE [LARGE SCALE GENOMIC DNA]</scope>
    <source>
        <strain evidence="1 2">ATCC 12442</strain>
    </source>
</reference>
<feature type="non-terminal residue" evidence="1">
    <location>
        <position position="1"/>
    </location>
</feature>
<dbReference type="RefSeq" id="XP_040741188.1">
    <property type="nucleotide sequence ID" value="XM_040888386.1"/>
</dbReference>
<organism evidence="1 2">
    <name type="scientific">Linderina pennispora</name>
    <dbReference type="NCBI Taxonomy" id="61395"/>
    <lineage>
        <taxon>Eukaryota</taxon>
        <taxon>Fungi</taxon>
        <taxon>Fungi incertae sedis</taxon>
        <taxon>Zoopagomycota</taxon>
        <taxon>Kickxellomycotina</taxon>
        <taxon>Kickxellomycetes</taxon>
        <taxon>Kickxellales</taxon>
        <taxon>Kickxellaceae</taxon>
        <taxon>Linderina</taxon>
    </lineage>
</organism>